<organism evidence="8 9">
    <name type="scientific">Camellia sinensis var. sinensis</name>
    <name type="common">China tea</name>
    <dbReference type="NCBI Taxonomy" id="542762"/>
    <lineage>
        <taxon>Eukaryota</taxon>
        <taxon>Viridiplantae</taxon>
        <taxon>Streptophyta</taxon>
        <taxon>Embryophyta</taxon>
        <taxon>Tracheophyta</taxon>
        <taxon>Spermatophyta</taxon>
        <taxon>Magnoliopsida</taxon>
        <taxon>eudicotyledons</taxon>
        <taxon>Gunneridae</taxon>
        <taxon>Pentapetalae</taxon>
        <taxon>asterids</taxon>
        <taxon>Ericales</taxon>
        <taxon>Theaceae</taxon>
        <taxon>Camellia</taxon>
    </lineage>
</organism>
<comment type="caution">
    <text evidence="8">The sequence shown here is derived from an EMBL/GenBank/DDBJ whole genome shotgun (WGS) entry which is preliminary data.</text>
</comment>
<keyword evidence="7" id="KW-0732">Signal</keyword>
<keyword evidence="9" id="KW-1185">Reference proteome</keyword>
<proteinExistence type="predicted"/>
<keyword evidence="2" id="KW-0805">Transcription regulation</keyword>
<dbReference type="Proteomes" id="UP000306102">
    <property type="component" value="Unassembled WGS sequence"/>
</dbReference>
<dbReference type="InterPro" id="IPR003340">
    <property type="entry name" value="B3_DNA-bd"/>
</dbReference>
<feature type="chain" id="PRO_5020659262" description="TF-B3 domain-containing protein" evidence="7">
    <location>
        <begin position="20"/>
        <end position="481"/>
    </location>
</feature>
<dbReference type="PANTHER" id="PTHR34269">
    <property type="entry name" value="TRANSCRIPTION FACTOR B3-DOMAIN FAMILY-RELATED"/>
    <property type="match status" value="1"/>
</dbReference>
<dbReference type="PANTHER" id="PTHR34269:SF11">
    <property type="entry name" value="B3 DOMAIN PROTEIN"/>
    <property type="match status" value="1"/>
</dbReference>
<dbReference type="AlphaFoldDB" id="A0A4S4EMA3"/>
<evidence type="ECO:0008006" key="10">
    <source>
        <dbReference type="Google" id="ProtNLM"/>
    </source>
</evidence>
<name>A0A4S4EMA3_CAMSN</name>
<dbReference type="InterPro" id="IPR015300">
    <property type="entry name" value="DNA-bd_pseudobarrel_sf"/>
</dbReference>
<dbReference type="SUPFAM" id="SSF101936">
    <property type="entry name" value="DNA-binding pseudobarrel domain"/>
    <property type="match status" value="1"/>
</dbReference>
<evidence type="ECO:0000256" key="3">
    <source>
        <dbReference type="ARBA" id="ARBA00023125"/>
    </source>
</evidence>
<comment type="subcellular location">
    <subcellularLocation>
        <location evidence="1">Nucleus</location>
    </subcellularLocation>
</comment>
<keyword evidence="3" id="KW-0238">DNA-binding</keyword>
<reference evidence="8 9" key="1">
    <citation type="journal article" date="2018" name="Proc. Natl. Acad. Sci. U.S.A.">
        <title>Draft genome sequence of Camellia sinensis var. sinensis provides insights into the evolution of the tea genome and tea quality.</title>
        <authorList>
            <person name="Wei C."/>
            <person name="Yang H."/>
            <person name="Wang S."/>
            <person name="Zhao J."/>
            <person name="Liu C."/>
            <person name="Gao L."/>
            <person name="Xia E."/>
            <person name="Lu Y."/>
            <person name="Tai Y."/>
            <person name="She G."/>
            <person name="Sun J."/>
            <person name="Cao H."/>
            <person name="Tong W."/>
            <person name="Gao Q."/>
            <person name="Li Y."/>
            <person name="Deng W."/>
            <person name="Jiang X."/>
            <person name="Wang W."/>
            <person name="Chen Q."/>
            <person name="Zhang S."/>
            <person name="Li H."/>
            <person name="Wu J."/>
            <person name="Wang P."/>
            <person name="Li P."/>
            <person name="Shi C."/>
            <person name="Zheng F."/>
            <person name="Jian J."/>
            <person name="Huang B."/>
            <person name="Shan D."/>
            <person name="Shi M."/>
            <person name="Fang C."/>
            <person name="Yue Y."/>
            <person name="Li F."/>
            <person name="Li D."/>
            <person name="Wei S."/>
            <person name="Han B."/>
            <person name="Jiang C."/>
            <person name="Yin Y."/>
            <person name="Xia T."/>
            <person name="Zhang Z."/>
            <person name="Bennetzen J.L."/>
            <person name="Zhao S."/>
            <person name="Wan X."/>
        </authorList>
    </citation>
    <scope>NUCLEOTIDE SEQUENCE [LARGE SCALE GENOMIC DNA]</scope>
    <source>
        <strain evidence="9">cv. Shuchazao</strain>
        <tissue evidence="8">Leaf</tissue>
    </source>
</reference>
<evidence type="ECO:0000313" key="9">
    <source>
        <dbReference type="Proteomes" id="UP000306102"/>
    </source>
</evidence>
<accession>A0A4S4EMA3</accession>
<feature type="signal peptide" evidence="7">
    <location>
        <begin position="1"/>
        <end position="19"/>
    </location>
</feature>
<dbReference type="Gene3D" id="2.40.330.10">
    <property type="entry name" value="DNA-binding pseudobarrel domain"/>
    <property type="match status" value="1"/>
</dbReference>
<dbReference type="CDD" id="cd10017">
    <property type="entry name" value="B3_DNA"/>
    <property type="match status" value="1"/>
</dbReference>
<sequence>MNLSILAFVLCIGMDPSLFWFTDNYLMIKQELERKRIEDRIRSFRFYTPEDCREEMDLGVSTKLKLFEDPWKIKKTLTSSDVNEHLCRLLLPAEGVDKHITAVWDGERVEQVEDMVGERVVVWDYDTGSEYELVFKRWRTSKSLVLVDNWVTWFVRRRELRDGDEIGLFWDASNSRFGFRVLARRVTGIMVPGIKTGQRKRATSGNVLSASEACPQEIGTPLTFSDETQPPDDTQTVVEETQPGGDKFVIGDDFDNDEQAQQILDRKTYLLYKDWRYNLKQEFLELEKKGFDDPYSHPPSGANEDGDIDFLEFYKKSHKSKKTGDWIDPKCGELHDDMVNLQVVATDTGLPLTHDELSRQVLGAKKNYLRGCGIGPQPSSIASSVAQACNEHMESMRAKLEVLREERQRDHEELLKEKEERQRDHEELLREKEERQKDREEIMRAREQQIKQVDEEKKAQEAQQVQLNHLNDVVSRLTTLL</sequence>
<evidence type="ECO:0000256" key="7">
    <source>
        <dbReference type="SAM" id="SignalP"/>
    </source>
</evidence>
<evidence type="ECO:0000256" key="5">
    <source>
        <dbReference type="ARBA" id="ARBA00023242"/>
    </source>
</evidence>
<keyword evidence="4" id="KW-0804">Transcription</keyword>
<dbReference type="GO" id="GO:0003677">
    <property type="term" value="F:DNA binding"/>
    <property type="evidence" value="ECO:0007669"/>
    <property type="project" value="UniProtKB-KW"/>
</dbReference>
<feature type="region of interest" description="Disordered" evidence="6">
    <location>
        <begin position="411"/>
        <end position="441"/>
    </location>
</feature>
<dbReference type="GO" id="GO:0005634">
    <property type="term" value="C:nucleus"/>
    <property type="evidence" value="ECO:0007669"/>
    <property type="project" value="UniProtKB-SubCell"/>
</dbReference>
<keyword evidence="5" id="KW-0539">Nucleus</keyword>
<gene>
    <name evidence="8" type="ORF">TEA_018625</name>
</gene>
<dbReference type="InterPro" id="IPR051442">
    <property type="entry name" value="B3_domain"/>
</dbReference>
<evidence type="ECO:0000313" key="8">
    <source>
        <dbReference type="EMBL" id="THG17773.1"/>
    </source>
</evidence>
<evidence type="ECO:0000256" key="2">
    <source>
        <dbReference type="ARBA" id="ARBA00023015"/>
    </source>
</evidence>
<dbReference type="EMBL" id="SDRB02003446">
    <property type="protein sequence ID" value="THG17773.1"/>
    <property type="molecule type" value="Genomic_DNA"/>
</dbReference>
<evidence type="ECO:0000256" key="4">
    <source>
        <dbReference type="ARBA" id="ARBA00023163"/>
    </source>
</evidence>
<evidence type="ECO:0000256" key="6">
    <source>
        <dbReference type="SAM" id="MobiDB-lite"/>
    </source>
</evidence>
<protein>
    <recommendedName>
        <fullName evidence="10">TF-B3 domain-containing protein</fullName>
    </recommendedName>
</protein>
<evidence type="ECO:0000256" key="1">
    <source>
        <dbReference type="ARBA" id="ARBA00004123"/>
    </source>
</evidence>